<gene>
    <name evidence="2" type="ORF">BJF91_15460</name>
    <name evidence="1" type="ORF">GGQ71_004105</name>
</gene>
<dbReference type="RefSeq" id="WP_075613143.1">
    <property type="nucleotide sequence ID" value="NZ_JACIED010000006.1"/>
</dbReference>
<comment type="caution">
    <text evidence="2">The sequence shown here is derived from an EMBL/GenBank/DDBJ whole genome shotgun (WGS) entry which is preliminary data.</text>
</comment>
<dbReference type="OrthoDB" id="9809725at2"/>
<dbReference type="EMBL" id="MKIN01000019">
    <property type="protein sequence ID" value="OLP51452.1"/>
    <property type="molecule type" value="Genomic_DNA"/>
</dbReference>
<evidence type="ECO:0000313" key="1">
    <source>
        <dbReference type="EMBL" id="MBB4009808.1"/>
    </source>
</evidence>
<evidence type="ECO:0008006" key="5">
    <source>
        <dbReference type="Google" id="ProtNLM"/>
    </source>
</evidence>
<keyword evidence="3" id="KW-1185">Reference proteome</keyword>
<dbReference type="EMBL" id="JACIED010000006">
    <property type="protein sequence ID" value="MBB4009808.1"/>
    <property type="molecule type" value="Genomic_DNA"/>
</dbReference>
<dbReference type="Proteomes" id="UP000185598">
    <property type="component" value="Unassembled WGS sequence"/>
</dbReference>
<accession>A0A1Q9A9D9</accession>
<dbReference type="AlphaFoldDB" id="A0A1Q9A9D9"/>
<name>A0A1Q9A9D9_9HYPH</name>
<reference evidence="2 3" key="1">
    <citation type="submission" date="2016-09" db="EMBL/GenBank/DDBJ databases">
        <title>Rhizobium oryziradicis sp. nov., isolated from the root of rice.</title>
        <authorList>
            <person name="Zhao J."/>
            <person name="Zhang X."/>
        </authorList>
    </citation>
    <scope>NUCLEOTIDE SEQUENCE [LARGE SCALE GENOMIC DNA]</scope>
    <source>
        <strain evidence="2 3">14971</strain>
    </source>
</reference>
<evidence type="ECO:0000313" key="2">
    <source>
        <dbReference type="EMBL" id="OLP51452.1"/>
    </source>
</evidence>
<sequence length="357" mass="40490">MVEDFTSAFMRDGSSTYIRNLQTQVDVHRWGEQDLPMTINHGNKAATFVCSPWVGYVDYTREELSRFPNRALTPALHAVVSGVAGVLRFSDLDRIVHINNWMMSTNLLAAIDPGLVASQTEELTARFPSHILAMRSLTWRHNSRLIGALEAAGWVLLPSRQVFLVDDVPSQMTRRRDLKRDERLWQNTSLRYEDLQTMTLPDAERIAALYAMLYLDKYSQLNPSFTPAFVTMTHAIGMIRYLVLRDADGIIQCFGGMHHFAGHATIPLMGYNTGIDQRVGLYRLGFHAGSRFAARHNLALNMSSGASSFKIARGATAEMEFSAFHFRHLPARRRLPLDVLRTVAHRIGMPLLRRYKL</sequence>
<dbReference type="Proteomes" id="UP000544107">
    <property type="component" value="Unassembled WGS sequence"/>
</dbReference>
<protein>
    <recommendedName>
        <fullName evidence="5">BioF2-like acetyltransferase domain-containing protein</fullName>
    </recommendedName>
</protein>
<proteinExistence type="predicted"/>
<reference evidence="1 4" key="2">
    <citation type="submission" date="2020-08" db="EMBL/GenBank/DDBJ databases">
        <title>Genomic Encyclopedia of Type Strains, Phase IV (KMG-IV): sequencing the most valuable type-strain genomes for metagenomic binning, comparative biology and taxonomic classification.</title>
        <authorList>
            <person name="Goeker M."/>
        </authorList>
    </citation>
    <scope>NUCLEOTIDE SEQUENCE [LARGE SCALE GENOMIC DNA]</scope>
    <source>
        <strain evidence="1 4">DSM 100021</strain>
    </source>
</reference>
<evidence type="ECO:0000313" key="4">
    <source>
        <dbReference type="Proteomes" id="UP000544107"/>
    </source>
</evidence>
<evidence type="ECO:0000313" key="3">
    <source>
        <dbReference type="Proteomes" id="UP000185598"/>
    </source>
</evidence>
<dbReference type="STRING" id="887144.BJF91_15460"/>
<organism evidence="2 3">
    <name type="scientific">Allorhizobium taibaishanense</name>
    <dbReference type="NCBI Taxonomy" id="887144"/>
    <lineage>
        <taxon>Bacteria</taxon>
        <taxon>Pseudomonadati</taxon>
        <taxon>Pseudomonadota</taxon>
        <taxon>Alphaproteobacteria</taxon>
        <taxon>Hyphomicrobiales</taxon>
        <taxon>Rhizobiaceae</taxon>
        <taxon>Rhizobium/Agrobacterium group</taxon>
        <taxon>Allorhizobium</taxon>
    </lineage>
</organism>